<dbReference type="OrthoDB" id="6264099at2759"/>
<evidence type="ECO:0000313" key="2">
    <source>
        <dbReference type="Proteomes" id="UP000748531"/>
    </source>
</evidence>
<dbReference type="EMBL" id="LUCH01002860">
    <property type="protein sequence ID" value="KAF5400874.1"/>
    <property type="molecule type" value="Genomic_DNA"/>
</dbReference>
<gene>
    <name evidence="1" type="ORF">PHET_05840</name>
</gene>
<reference evidence="1" key="1">
    <citation type="submission" date="2019-05" db="EMBL/GenBank/DDBJ databases">
        <title>Annotation for the trematode Paragonimus heterotremus.</title>
        <authorList>
            <person name="Choi Y.-J."/>
        </authorList>
    </citation>
    <scope>NUCLEOTIDE SEQUENCE</scope>
    <source>
        <strain evidence="1">LC</strain>
    </source>
</reference>
<dbReference type="AlphaFoldDB" id="A0A8J4TKE1"/>
<proteinExistence type="predicted"/>
<protein>
    <submittedName>
        <fullName evidence="1">Uncharacterized protein</fullName>
    </submittedName>
</protein>
<evidence type="ECO:0000313" key="1">
    <source>
        <dbReference type="EMBL" id="KAF5400874.1"/>
    </source>
</evidence>
<dbReference type="Proteomes" id="UP000748531">
    <property type="component" value="Unassembled WGS sequence"/>
</dbReference>
<keyword evidence="2" id="KW-1185">Reference proteome</keyword>
<name>A0A8J4TKE1_9TREM</name>
<comment type="caution">
    <text evidence="1">The sequence shown here is derived from an EMBL/GenBank/DDBJ whole genome shotgun (WGS) entry which is preliminary data.</text>
</comment>
<accession>A0A8J4TKE1</accession>
<sequence length="79" mass="8833">MLNLLQTKIPNTVSCEVGISVKFSTMCLFSLLSCLCRNTLGRACKRRKRVGYSERTFGRAIVDQLALVRRAPGPAYVPR</sequence>
<organism evidence="1 2">
    <name type="scientific">Paragonimus heterotremus</name>
    <dbReference type="NCBI Taxonomy" id="100268"/>
    <lineage>
        <taxon>Eukaryota</taxon>
        <taxon>Metazoa</taxon>
        <taxon>Spiralia</taxon>
        <taxon>Lophotrochozoa</taxon>
        <taxon>Platyhelminthes</taxon>
        <taxon>Trematoda</taxon>
        <taxon>Digenea</taxon>
        <taxon>Plagiorchiida</taxon>
        <taxon>Troglotremata</taxon>
        <taxon>Troglotrematidae</taxon>
        <taxon>Paragonimus</taxon>
    </lineage>
</organism>